<dbReference type="EMBL" id="SLZQ01000019">
    <property type="protein sequence ID" value="TCS32919.1"/>
    <property type="molecule type" value="Genomic_DNA"/>
</dbReference>
<dbReference type="Proteomes" id="UP000295382">
    <property type="component" value="Unassembled WGS sequence"/>
</dbReference>
<comment type="caution">
    <text evidence="1">The sequence shown here is derived from an EMBL/GenBank/DDBJ whole genome shotgun (WGS) entry which is preliminary data.</text>
</comment>
<protein>
    <recommendedName>
        <fullName evidence="3">Uracil DNA glycosylase superfamily protein</fullName>
    </recommendedName>
</protein>
<evidence type="ECO:0000313" key="1">
    <source>
        <dbReference type="EMBL" id="TCS32919.1"/>
    </source>
</evidence>
<name>A0A4R3HRR8_PAULE</name>
<evidence type="ECO:0000313" key="2">
    <source>
        <dbReference type="Proteomes" id="UP000295382"/>
    </source>
</evidence>
<organism evidence="1 2">
    <name type="scientific">Paucimonas lemoignei</name>
    <name type="common">Pseudomonas lemoignei</name>
    <dbReference type="NCBI Taxonomy" id="29443"/>
    <lineage>
        <taxon>Bacteria</taxon>
        <taxon>Pseudomonadati</taxon>
        <taxon>Pseudomonadota</taxon>
        <taxon>Betaproteobacteria</taxon>
        <taxon>Burkholderiales</taxon>
        <taxon>Burkholderiaceae</taxon>
        <taxon>Paucimonas</taxon>
    </lineage>
</organism>
<evidence type="ECO:0008006" key="3">
    <source>
        <dbReference type="Google" id="ProtNLM"/>
    </source>
</evidence>
<proteinExistence type="predicted"/>
<accession>A0A4R3HRR8</accession>
<dbReference type="AlphaFoldDB" id="A0A4R3HRR8"/>
<dbReference type="OrthoDB" id="573462at2"/>
<gene>
    <name evidence="1" type="ORF">EDC30_11930</name>
</gene>
<dbReference type="RefSeq" id="WP_132260362.1">
    <property type="nucleotide sequence ID" value="NZ_SLZQ01000019.1"/>
</dbReference>
<keyword evidence="2" id="KW-1185">Reference proteome</keyword>
<sequence>MDQNNHFSQYASAIRNLNLGSISHAGQIPSTFLLGQDRDLASYYIPFDIVNAGAKVVLVGITPGFTQWKNAMQEAQKQLASGAPLDVAHAAAKQTGGFSGALRPNLIALLDSIGLHGLLKVTSCDSLFGSNYSLVQTTSILRHPIFVGGKNYSGTPHMVKTPFLRHQILDHFAKEAAKMKNPLYIPLGPKVSKGLAWLAAEGVIKSDRILDGLPHPSGANAERIAYFLGRKKKEALSVKTNPALLDFLREKLVSQVAYLK</sequence>
<reference evidence="1 2" key="1">
    <citation type="submission" date="2019-03" db="EMBL/GenBank/DDBJ databases">
        <title>Genomic Encyclopedia of Type Strains, Phase IV (KMG-IV): sequencing the most valuable type-strain genomes for metagenomic binning, comparative biology and taxonomic classification.</title>
        <authorList>
            <person name="Goeker M."/>
        </authorList>
    </citation>
    <scope>NUCLEOTIDE SEQUENCE [LARGE SCALE GENOMIC DNA]</scope>
    <source>
        <strain evidence="1 2">DSM 7445</strain>
    </source>
</reference>